<proteinExistence type="inferred from homology"/>
<gene>
    <name evidence="8" type="ORF">CU098_013811</name>
</gene>
<evidence type="ECO:0000313" key="8">
    <source>
        <dbReference type="EMBL" id="RCI06259.1"/>
    </source>
</evidence>
<feature type="compositionally biased region" description="Basic and acidic residues" evidence="7">
    <location>
        <begin position="1"/>
        <end position="11"/>
    </location>
</feature>
<dbReference type="GO" id="GO:0005198">
    <property type="term" value="F:structural molecule activity"/>
    <property type="evidence" value="ECO:0007669"/>
    <property type="project" value="InterPro"/>
</dbReference>
<sequence length="114" mass="13358">QWREKQEEIVAQRDAASAKAKEERIKSAREDIDKFYEDYNDKKQRYIEENRAREESTEKSREQVSSSSNVWERVVSEIDIKSAKSGYHTRDVSRMKDLMMDLRKDASAPGNIVA</sequence>
<evidence type="ECO:0000256" key="4">
    <source>
        <dbReference type="ARBA" id="ARBA00023176"/>
    </source>
</evidence>
<feature type="non-terminal residue" evidence="8">
    <location>
        <position position="1"/>
    </location>
</feature>
<evidence type="ECO:0000256" key="6">
    <source>
        <dbReference type="RuleBase" id="RU363137"/>
    </source>
</evidence>
<comment type="similarity">
    <text evidence="2 6">Belongs to the clathrin light chain family.</text>
</comment>
<dbReference type="GO" id="GO:0006886">
    <property type="term" value="P:intracellular protein transport"/>
    <property type="evidence" value="ECO:0007669"/>
    <property type="project" value="InterPro"/>
</dbReference>
<evidence type="ECO:0000256" key="2">
    <source>
        <dbReference type="ARBA" id="ARBA00005263"/>
    </source>
</evidence>
<keyword evidence="5 6" id="KW-0968">Cytoplasmic vesicle</keyword>
<evidence type="ECO:0000256" key="7">
    <source>
        <dbReference type="SAM" id="MobiDB-lite"/>
    </source>
</evidence>
<feature type="region of interest" description="Disordered" evidence="7">
    <location>
        <begin position="1"/>
        <end position="24"/>
    </location>
</feature>
<comment type="function">
    <text evidence="6">Clathrin is the major protein of the polyhedral coat of coated pits and vesicles.</text>
</comment>
<evidence type="ECO:0000256" key="3">
    <source>
        <dbReference type="ARBA" id="ARBA00023136"/>
    </source>
</evidence>
<evidence type="ECO:0000313" key="9">
    <source>
        <dbReference type="Proteomes" id="UP000253551"/>
    </source>
</evidence>
<dbReference type="Proteomes" id="UP000253551">
    <property type="component" value="Unassembled WGS sequence"/>
</dbReference>
<dbReference type="GO" id="GO:0030132">
    <property type="term" value="C:clathrin coat of coated pit"/>
    <property type="evidence" value="ECO:0007669"/>
    <property type="project" value="InterPro"/>
</dbReference>
<accession>A0A367KVM3</accession>
<comment type="caution">
    <text evidence="8">The sequence shown here is derived from an EMBL/GenBank/DDBJ whole genome shotgun (WGS) entry which is preliminary data.</text>
</comment>
<dbReference type="EMBL" id="PJQM01000194">
    <property type="protein sequence ID" value="RCI06259.1"/>
    <property type="molecule type" value="Genomic_DNA"/>
</dbReference>
<evidence type="ECO:0000256" key="1">
    <source>
        <dbReference type="ARBA" id="ARBA00004180"/>
    </source>
</evidence>
<dbReference type="Pfam" id="PF01086">
    <property type="entry name" value="Clathrin_lg_ch"/>
    <property type="match status" value="1"/>
</dbReference>
<keyword evidence="4 6" id="KW-0168">Coated pit</keyword>
<dbReference type="InterPro" id="IPR000996">
    <property type="entry name" value="Clathrin_L-chain"/>
</dbReference>
<evidence type="ECO:0000256" key="5">
    <source>
        <dbReference type="ARBA" id="ARBA00023329"/>
    </source>
</evidence>
<dbReference type="GO" id="GO:0030130">
    <property type="term" value="C:clathrin coat of trans-Golgi network vesicle"/>
    <property type="evidence" value="ECO:0007669"/>
    <property type="project" value="InterPro"/>
</dbReference>
<keyword evidence="3 6" id="KW-0472">Membrane</keyword>
<protein>
    <recommendedName>
        <fullName evidence="6">Clathrin light chain</fullName>
    </recommendedName>
</protein>
<dbReference type="GO" id="GO:0016192">
    <property type="term" value="P:vesicle-mediated transport"/>
    <property type="evidence" value="ECO:0007669"/>
    <property type="project" value="InterPro"/>
</dbReference>
<reference evidence="8 9" key="1">
    <citation type="journal article" date="2018" name="G3 (Bethesda)">
        <title>Phylogenetic and Phylogenomic Definition of Rhizopus Species.</title>
        <authorList>
            <person name="Gryganskyi A.P."/>
            <person name="Golan J."/>
            <person name="Dolatabadi S."/>
            <person name="Mondo S."/>
            <person name="Robb S."/>
            <person name="Idnurm A."/>
            <person name="Muszewska A."/>
            <person name="Steczkiewicz K."/>
            <person name="Masonjones S."/>
            <person name="Liao H.L."/>
            <person name="Gajdeczka M.T."/>
            <person name="Anike F."/>
            <person name="Vuek A."/>
            <person name="Anishchenko I.M."/>
            <person name="Voigt K."/>
            <person name="de Hoog G.S."/>
            <person name="Smith M.E."/>
            <person name="Heitman J."/>
            <person name="Vilgalys R."/>
            <person name="Stajich J.E."/>
        </authorList>
    </citation>
    <scope>NUCLEOTIDE SEQUENCE [LARGE SCALE GENOMIC DNA]</scope>
    <source>
        <strain evidence="8 9">LSU 92-RS-03</strain>
    </source>
</reference>
<dbReference type="STRING" id="4846.A0A367KVM3"/>
<name>A0A367KVM3_RHIST</name>
<comment type="subcellular location">
    <subcellularLocation>
        <location evidence="1 6">Cytoplasmic vesicle membrane</location>
        <topology evidence="1 6">Peripheral membrane protein</topology>
        <orientation evidence="1 6">Cytoplasmic side</orientation>
    </subcellularLocation>
    <subcellularLocation>
        <location evidence="6">Membrane</location>
        <location evidence="6">Coated pit</location>
        <topology evidence="6">Peripheral membrane protein</topology>
        <orientation evidence="6">Cytoplasmic side</orientation>
    </subcellularLocation>
    <text evidence="6">Cytoplasmic face of coated pits and vesicles.</text>
</comment>
<dbReference type="AlphaFoldDB" id="A0A367KVM3"/>
<dbReference type="OrthoDB" id="5512at2759"/>
<keyword evidence="9" id="KW-1185">Reference proteome</keyword>
<organism evidence="8 9">
    <name type="scientific">Rhizopus stolonifer</name>
    <name type="common">Rhizopus nigricans</name>
    <dbReference type="NCBI Taxonomy" id="4846"/>
    <lineage>
        <taxon>Eukaryota</taxon>
        <taxon>Fungi</taxon>
        <taxon>Fungi incertae sedis</taxon>
        <taxon>Mucoromycota</taxon>
        <taxon>Mucoromycotina</taxon>
        <taxon>Mucoromycetes</taxon>
        <taxon>Mucorales</taxon>
        <taxon>Mucorineae</taxon>
        <taxon>Rhizopodaceae</taxon>
        <taxon>Rhizopus</taxon>
    </lineage>
</organism>